<dbReference type="EMBL" id="JBBJBU010000003">
    <property type="protein sequence ID" value="KAK7206427.1"/>
    <property type="molecule type" value="Genomic_DNA"/>
</dbReference>
<comment type="similarity">
    <text evidence="7 8">Belongs to the SFT2 family.</text>
</comment>
<dbReference type="RefSeq" id="XP_064769460.1">
    <property type="nucleotide sequence ID" value="XM_064911050.1"/>
</dbReference>
<evidence type="ECO:0000256" key="1">
    <source>
        <dbReference type="ARBA" id="ARBA00004141"/>
    </source>
</evidence>
<feature type="compositionally biased region" description="Polar residues" evidence="9">
    <location>
        <begin position="1"/>
        <end position="18"/>
    </location>
</feature>
<feature type="transmembrane region" description="Helical" evidence="8">
    <location>
        <begin position="179"/>
        <end position="202"/>
    </location>
</feature>
<dbReference type="InterPro" id="IPR011691">
    <property type="entry name" value="Vesicle_transpt_SFT2"/>
</dbReference>
<organism evidence="10 11">
    <name type="scientific">Myxozyma melibiosi</name>
    <dbReference type="NCBI Taxonomy" id="54550"/>
    <lineage>
        <taxon>Eukaryota</taxon>
        <taxon>Fungi</taxon>
        <taxon>Dikarya</taxon>
        <taxon>Ascomycota</taxon>
        <taxon>Saccharomycotina</taxon>
        <taxon>Lipomycetes</taxon>
        <taxon>Lipomycetales</taxon>
        <taxon>Lipomycetaceae</taxon>
        <taxon>Myxozyma</taxon>
    </lineage>
</organism>
<evidence type="ECO:0000313" key="10">
    <source>
        <dbReference type="EMBL" id="KAK7206427.1"/>
    </source>
</evidence>
<keyword evidence="3 8" id="KW-0812">Transmembrane</keyword>
<sequence length="224" mass="24759">MPFSSAENSFRQQFSGWTSRPAAAPPPPPPSQPLQLSDFSLARITTTVKSINPFNSQGPGYMQLPVSENEPAPSTIQEPSWFKMSRWDRIVCFGVCLGASALFFVLCFALFPILLLKPVKFAILWSFGSLLFVISFGCLQGPVNYTLHLVSPNRLPFTVIYFGSIILTLVFSLGMHSKILTVIACVAQILAALWYTVSYFPLGTQGLRFASRLGLRQVNGWLDS</sequence>
<evidence type="ECO:0000256" key="9">
    <source>
        <dbReference type="SAM" id="MobiDB-lite"/>
    </source>
</evidence>
<protein>
    <recommendedName>
        <fullName evidence="8">Protein transport protein SFT2</fullName>
    </recommendedName>
</protein>
<keyword evidence="5 8" id="KW-1133">Transmembrane helix</keyword>
<dbReference type="PANTHER" id="PTHR23137:SF36">
    <property type="entry name" value="VESICLE TRANSPORT PROTEIN SFT2C"/>
    <property type="match status" value="1"/>
</dbReference>
<feature type="compositionally biased region" description="Pro residues" evidence="9">
    <location>
        <begin position="23"/>
        <end position="32"/>
    </location>
</feature>
<evidence type="ECO:0000256" key="4">
    <source>
        <dbReference type="ARBA" id="ARBA00022927"/>
    </source>
</evidence>
<keyword evidence="11" id="KW-1185">Reference proteome</keyword>
<feature type="transmembrane region" description="Helical" evidence="8">
    <location>
        <begin position="90"/>
        <end position="116"/>
    </location>
</feature>
<comment type="subcellular location">
    <subcellularLocation>
        <location evidence="8">Golgi apparatus membrane</location>
        <topology evidence="8">Multi-pass membrane protein</topology>
    </subcellularLocation>
    <subcellularLocation>
        <location evidence="1">Membrane</location>
        <topology evidence="1">Multi-pass membrane protein</topology>
    </subcellularLocation>
</comment>
<evidence type="ECO:0000256" key="3">
    <source>
        <dbReference type="ARBA" id="ARBA00022692"/>
    </source>
</evidence>
<dbReference type="GeneID" id="90036562"/>
<keyword evidence="6 8" id="KW-0472">Membrane</keyword>
<evidence type="ECO:0000256" key="6">
    <source>
        <dbReference type="ARBA" id="ARBA00023136"/>
    </source>
</evidence>
<name>A0ABR1F9G5_9ASCO</name>
<reference evidence="10 11" key="1">
    <citation type="submission" date="2024-03" db="EMBL/GenBank/DDBJ databases">
        <title>Genome-scale model development and genomic sequencing of the oleaginous clade Lipomyces.</title>
        <authorList>
            <consortium name="Lawrence Berkeley National Laboratory"/>
            <person name="Czajka J.J."/>
            <person name="Han Y."/>
            <person name="Kim J."/>
            <person name="Mondo S.J."/>
            <person name="Hofstad B.A."/>
            <person name="Robles A."/>
            <person name="Haridas S."/>
            <person name="Riley R."/>
            <person name="LaButti K."/>
            <person name="Pangilinan J."/>
            <person name="Andreopoulos W."/>
            <person name="Lipzen A."/>
            <person name="Yan J."/>
            <person name="Wang M."/>
            <person name="Ng V."/>
            <person name="Grigoriev I.V."/>
            <person name="Spatafora J.W."/>
            <person name="Magnuson J.K."/>
            <person name="Baker S.E."/>
            <person name="Pomraning K.R."/>
        </authorList>
    </citation>
    <scope>NUCLEOTIDE SEQUENCE [LARGE SCALE GENOMIC DNA]</scope>
    <source>
        <strain evidence="10 11">Phaff 52-87</strain>
    </source>
</reference>
<dbReference type="Proteomes" id="UP001498771">
    <property type="component" value="Unassembled WGS sequence"/>
</dbReference>
<evidence type="ECO:0000256" key="8">
    <source>
        <dbReference type="RuleBase" id="RU363111"/>
    </source>
</evidence>
<evidence type="ECO:0000256" key="2">
    <source>
        <dbReference type="ARBA" id="ARBA00022448"/>
    </source>
</evidence>
<keyword evidence="8" id="KW-0333">Golgi apparatus</keyword>
<dbReference type="Pfam" id="PF04178">
    <property type="entry name" value="Got1"/>
    <property type="match status" value="1"/>
</dbReference>
<dbReference type="InterPro" id="IPR007305">
    <property type="entry name" value="Vesicle_transpt_Got1/SFT2"/>
</dbReference>
<feature type="region of interest" description="Disordered" evidence="9">
    <location>
        <begin position="1"/>
        <end position="32"/>
    </location>
</feature>
<dbReference type="PANTHER" id="PTHR23137">
    <property type="entry name" value="VESICLE TRANSPORT PROTEIN-RELATED"/>
    <property type="match status" value="1"/>
</dbReference>
<keyword evidence="4 8" id="KW-0653">Protein transport</keyword>
<evidence type="ECO:0000313" key="11">
    <source>
        <dbReference type="Proteomes" id="UP001498771"/>
    </source>
</evidence>
<evidence type="ECO:0000256" key="5">
    <source>
        <dbReference type="ARBA" id="ARBA00022989"/>
    </source>
</evidence>
<keyword evidence="2 8" id="KW-0813">Transport</keyword>
<comment type="caution">
    <text evidence="10">The sequence shown here is derived from an EMBL/GenBank/DDBJ whole genome shotgun (WGS) entry which is preliminary data.</text>
</comment>
<feature type="transmembrane region" description="Helical" evidence="8">
    <location>
        <begin position="122"/>
        <end position="143"/>
    </location>
</feature>
<feature type="transmembrane region" description="Helical" evidence="8">
    <location>
        <begin position="155"/>
        <end position="173"/>
    </location>
</feature>
<evidence type="ECO:0000256" key="7">
    <source>
        <dbReference type="ARBA" id="ARBA00025800"/>
    </source>
</evidence>
<proteinExistence type="inferred from homology"/>
<gene>
    <name evidence="10" type="ORF">BZA70DRAFT_266740</name>
</gene>
<accession>A0ABR1F9G5</accession>
<comment type="function">
    <text evidence="8">Nonessential protein required for the fusion of transport vesicles derived from the endocytic pathway with the Golgi complex.</text>
</comment>